<dbReference type="EMBL" id="CACSLK010020742">
    <property type="protein sequence ID" value="CAA0820948.1"/>
    <property type="molecule type" value="Genomic_DNA"/>
</dbReference>
<dbReference type="PANTHER" id="PTHR34189:SF10">
    <property type="entry name" value="TRANSMEMBRANE PROTEIN"/>
    <property type="match status" value="1"/>
</dbReference>
<dbReference type="AlphaFoldDB" id="A0A9N7N1W4"/>
<name>A0A9N7N1W4_STRHE</name>
<proteinExistence type="predicted"/>
<organism evidence="2 3">
    <name type="scientific">Striga hermonthica</name>
    <name type="common">Purple witchweed</name>
    <name type="synonym">Buchnera hermonthica</name>
    <dbReference type="NCBI Taxonomy" id="68872"/>
    <lineage>
        <taxon>Eukaryota</taxon>
        <taxon>Viridiplantae</taxon>
        <taxon>Streptophyta</taxon>
        <taxon>Embryophyta</taxon>
        <taxon>Tracheophyta</taxon>
        <taxon>Spermatophyta</taxon>
        <taxon>Magnoliopsida</taxon>
        <taxon>eudicotyledons</taxon>
        <taxon>Gunneridae</taxon>
        <taxon>Pentapetalae</taxon>
        <taxon>asterids</taxon>
        <taxon>lamiids</taxon>
        <taxon>Lamiales</taxon>
        <taxon>Orobanchaceae</taxon>
        <taxon>Buchnereae</taxon>
        <taxon>Striga</taxon>
    </lineage>
</organism>
<dbReference type="OrthoDB" id="906535at2759"/>
<keyword evidence="1" id="KW-0812">Transmembrane</keyword>
<keyword evidence="3" id="KW-1185">Reference proteome</keyword>
<evidence type="ECO:0000313" key="2">
    <source>
        <dbReference type="EMBL" id="CAA0820948.1"/>
    </source>
</evidence>
<comment type="caution">
    <text evidence="2">The sequence shown here is derived from an EMBL/GenBank/DDBJ whole genome shotgun (WGS) entry which is preliminary data.</text>
</comment>
<protein>
    <submittedName>
        <fullName evidence="2">Uncharacterized protein</fullName>
    </submittedName>
</protein>
<keyword evidence="1" id="KW-0472">Membrane</keyword>
<dbReference type="PANTHER" id="PTHR34189">
    <property type="entry name" value="TRANSMEMBRANE PROTEIN"/>
    <property type="match status" value="1"/>
</dbReference>
<gene>
    <name evidence="2" type="ORF">SHERM_18950</name>
</gene>
<evidence type="ECO:0000313" key="3">
    <source>
        <dbReference type="Proteomes" id="UP001153555"/>
    </source>
</evidence>
<dbReference type="Proteomes" id="UP001153555">
    <property type="component" value="Unassembled WGS sequence"/>
</dbReference>
<sequence length="94" mass="10126">MHRATGRSSDEFSVSFPPAALKGFESSHNSLTGNNYNLDNGLISNDDVSKKVMSLKASPGAEKAIHLIPLVLFLCALVLWLFSSHVTKKPAVIS</sequence>
<feature type="transmembrane region" description="Helical" evidence="1">
    <location>
        <begin position="64"/>
        <end position="82"/>
    </location>
</feature>
<keyword evidence="1" id="KW-1133">Transmembrane helix</keyword>
<evidence type="ECO:0000256" key="1">
    <source>
        <dbReference type="SAM" id="Phobius"/>
    </source>
</evidence>
<accession>A0A9N7N1W4</accession>
<reference evidence="2" key="1">
    <citation type="submission" date="2019-12" db="EMBL/GenBank/DDBJ databases">
        <authorList>
            <person name="Scholes J."/>
        </authorList>
    </citation>
    <scope>NUCLEOTIDE SEQUENCE</scope>
</reference>